<keyword evidence="1" id="KW-0812">Transmembrane</keyword>
<comment type="caution">
    <text evidence="3">The sequence shown here is derived from an EMBL/GenBank/DDBJ whole genome shotgun (WGS) entry which is preliminary data.</text>
</comment>
<dbReference type="PANTHER" id="PTHR40465:SF1">
    <property type="entry name" value="DUF6534 DOMAIN-CONTAINING PROTEIN"/>
    <property type="match status" value="1"/>
</dbReference>
<evidence type="ECO:0000259" key="2">
    <source>
        <dbReference type="Pfam" id="PF20152"/>
    </source>
</evidence>
<feature type="transmembrane region" description="Helical" evidence="1">
    <location>
        <begin position="195"/>
        <end position="218"/>
    </location>
</feature>
<dbReference type="RefSeq" id="XP_037223948.1">
    <property type="nucleotide sequence ID" value="XM_037358853.1"/>
</dbReference>
<feature type="domain" description="DUF6534" evidence="2">
    <location>
        <begin position="159"/>
        <end position="247"/>
    </location>
</feature>
<dbReference type="Pfam" id="PF20152">
    <property type="entry name" value="DUF6534"/>
    <property type="match status" value="1"/>
</dbReference>
<dbReference type="OrthoDB" id="3206554at2759"/>
<keyword evidence="1" id="KW-0472">Membrane</keyword>
<keyword evidence="4" id="KW-1185">Reference proteome</keyword>
<feature type="transmembrane region" description="Helical" evidence="1">
    <location>
        <begin position="76"/>
        <end position="98"/>
    </location>
</feature>
<feature type="transmembrane region" description="Helical" evidence="1">
    <location>
        <begin position="12"/>
        <end position="30"/>
    </location>
</feature>
<name>A0A8H6T4B9_9AGAR</name>
<gene>
    <name evidence="3" type="ORF">MIND_00194700</name>
</gene>
<dbReference type="InterPro" id="IPR045339">
    <property type="entry name" value="DUF6534"/>
</dbReference>
<evidence type="ECO:0000313" key="3">
    <source>
        <dbReference type="EMBL" id="KAF7311840.1"/>
    </source>
</evidence>
<dbReference type="EMBL" id="JACAZF010000002">
    <property type="protein sequence ID" value="KAF7311840.1"/>
    <property type="molecule type" value="Genomic_DNA"/>
</dbReference>
<keyword evidence="1" id="KW-1133">Transmembrane helix</keyword>
<feature type="transmembrane region" description="Helical" evidence="1">
    <location>
        <begin position="42"/>
        <end position="64"/>
    </location>
</feature>
<accession>A0A8H6T4B9</accession>
<organism evidence="3 4">
    <name type="scientific">Mycena indigotica</name>
    <dbReference type="NCBI Taxonomy" id="2126181"/>
    <lineage>
        <taxon>Eukaryota</taxon>
        <taxon>Fungi</taxon>
        <taxon>Dikarya</taxon>
        <taxon>Basidiomycota</taxon>
        <taxon>Agaricomycotina</taxon>
        <taxon>Agaricomycetes</taxon>
        <taxon>Agaricomycetidae</taxon>
        <taxon>Agaricales</taxon>
        <taxon>Marasmiineae</taxon>
        <taxon>Mycenaceae</taxon>
        <taxon>Mycena</taxon>
    </lineage>
</organism>
<dbReference type="AlphaFoldDB" id="A0A8H6T4B9"/>
<dbReference type="GeneID" id="59341369"/>
<feature type="transmembrane region" description="Helical" evidence="1">
    <location>
        <begin position="150"/>
        <end position="174"/>
    </location>
</feature>
<sequence>MADPSSDPDAHIATTLGALLVGGCVGLISTPPTSASRKVMVLVVWILDLLHSVFIVAALFNYLITFFGDRGRIDHIPWSVALSVVVTAAQTLIVHWYYAHKIWTSSGRNWWITAPIVVLAFGRLLAASVSTSEMIRRPNYSNFNKHFPGWVFTTGLTLSASVDVLITALLCYYLRSMGRRTSSTLINRVVRTMMFYTLENGLITCLAATASLICWLTMPTNLIFMGLHFVIGKLYANSLLVSLNTRQELRNMHFFAGDKESNNTLHASMWPIVGGNSGSAASGSVGVTSPVGGYGAYSTGTTSYAYGVVSTGYGDVNMTTPASAYRPAFKVPVSPPARAHGSSNEIGVRVTRTVRRASDDLSVSDISRDEYPDAAHVGVAGRRNQFGAAVHARRSREREHHQLTSALP</sequence>
<protein>
    <recommendedName>
        <fullName evidence="2">DUF6534 domain-containing protein</fullName>
    </recommendedName>
</protein>
<dbReference type="Proteomes" id="UP000636479">
    <property type="component" value="Unassembled WGS sequence"/>
</dbReference>
<feature type="transmembrane region" description="Helical" evidence="1">
    <location>
        <begin position="224"/>
        <end position="243"/>
    </location>
</feature>
<evidence type="ECO:0000313" key="4">
    <source>
        <dbReference type="Proteomes" id="UP000636479"/>
    </source>
</evidence>
<proteinExistence type="predicted"/>
<reference evidence="3" key="1">
    <citation type="submission" date="2020-05" db="EMBL/GenBank/DDBJ databases">
        <title>Mycena genomes resolve the evolution of fungal bioluminescence.</title>
        <authorList>
            <person name="Tsai I.J."/>
        </authorList>
    </citation>
    <scope>NUCLEOTIDE SEQUENCE</scope>
    <source>
        <strain evidence="3">171206Taipei</strain>
    </source>
</reference>
<feature type="transmembrane region" description="Helical" evidence="1">
    <location>
        <begin position="110"/>
        <end position="130"/>
    </location>
</feature>
<dbReference type="PANTHER" id="PTHR40465">
    <property type="entry name" value="CHROMOSOME 1, WHOLE GENOME SHOTGUN SEQUENCE"/>
    <property type="match status" value="1"/>
</dbReference>
<evidence type="ECO:0000256" key="1">
    <source>
        <dbReference type="SAM" id="Phobius"/>
    </source>
</evidence>